<keyword evidence="5 7" id="KW-1133">Transmembrane helix</keyword>
<dbReference type="Gene3D" id="3.30.70.100">
    <property type="match status" value="1"/>
</dbReference>
<keyword evidence="12" id="KW-1185">Reference proteome</keyword>
<evidence type="ECO:0000256" key="6">
    <source>
        <dbReference type="ARBA" id="ARBA00023136"/>
    </source>
</evidence>
<dbReference type="InterPro" id="IPR049142">
    <property type="entry name" value="MS_channel_1st"/>
</dbReference>
<dbReference type="InterPro" id="IPR010920">
    <property type="entry name" value="LSM_dom_sf"/>
</dbReference>
<feature type="transmembrane region" description="Helical" evidence="7">
    <location>
        <begin position="90"/>
        <end position="111"/>
    </location>
</feature>
<evidence type="ECO:0000313" key="11">
    <source>
        <dbReference type="EMBL" id="MDE5413175.1"/>
    </source>
</evidence>
<evidence type="ECO:0000313" key="12">
    <source>
        <dbReference type="Proteomes" id="UP001148125"/>
    </source>
</evidence>
<feature type="domain" description="Mechanosensitive ion channel MscS C-terminal" evidence="9">
    <location>
        <begin position="256"/>
        <end position="341"/>
    </location>
</feature>
<dbReference type="Pfam" id="PF21082">
    <property type="entry name" value="MS_channel_3rd"/>
    <property type="match status" value="1"/>
</dbReference>
<feature type="transmembrane region" description="Helical" evidence="7">
    <location>
        <begin position="164"/>
        <end position="193"/>
    </location>
</feature>
<evidence type="ECO:0000259" key="8">
    <source>
        <dbReference type="Pfam" id="PF00924"/>
    </source>
</evidence>
<protein>
    <submittedName>
        <fullName evidence="11">Mechanosensitive ion channel family protein</fullName>
    </submittedName>
</protein>
<dbReference type="InterPro" id="IPR049278">
    <property type="entry name" value="MS_channel_C"/>
</dbReference>
<evidence type="ECO:0000256" key="2">
    <source>
        <dbReference type="ARBA" id="ARBA00008017"/>
    </source>
</evidence>
<feature type="transmembrane region" description="Helical" evidence="7">
    <location>
        <begin position="132"/>
        <end position="158"/>
    </location>
</feature>
<sequence length="366" mass="41497">MPELMSQLIALFMQYREITTIIVVVFFVFINRWLSKLVIYLLSKLINKTNNEFFISVLNAFEKPLRTFFIFLPIYIGIKTHDLPIGTELLVDRIFNTIVILVIGSGLVKLSSKSSAVFEKLKEKLDVEFDDILIPFFSKVVQVVVIAVILSLVAQAWGHNINNLVAGLGIGGLAVALAAQSTLGNLFGGVVIITEKPFSLGDWVKTPSVEGVVEDIGFRSTKIRTFANSVIIVPNSTLANQEIENFSNMGKRRIMFNLGLTYQTTREQMRKCVDRINELIQNHEEVHPETIMVRFDKFNESSLDVFIYFYTKTTIWSEYLEVKEDINLKIMKILEEEGASIAYPSRSLYVETVEKETKGKEITAES</sequence>
<evidence type="ECO:0000256" key="3">
    <source>
        <dbReference type="ARBA" id="ARBA00022475"/>
    </source>
</evidence>
<feature type="transmembrane region" description="Helical" evidence="7">
    <location>
        <begin position="20"/>
        <end position="42"/>
    </location>
</feature>
<dbReference type="Proteomes" id="UP001148125">
    <property type="component" value="Unassembled WGS sequence"/>
</dbReference>
<dbReference type="EMBL" id="JAOTPO010000003">
    <property type="protein sequence ID" value="MDE5413175.1"/>
    <property type="molecule type" value="Genomic_DNA"/>
</dbReference>
<feature type="domain" description="Mechanosensitive ion channel transmembrane helices 2/3" evidence="10">
    <location>
        <begin position="140"/>
        <end position="180"/>
    </location>
</feature>
<comment type="subcellular location">
    <subcellularLocation>
        <location evidence="1">Cell membrane</location>
        <topology evidence="1">Multi-pass membrane protein</topology>
    </subcellularLocation>
</comment>
<evidence type="ECO:0000256" key="7">
    <source>
        <dbReference type="SAM" id="Phobius"/>
    </source>
</evidence>
<dbReference type="PANTHER" id="PTHR43634">
    <property type="entry name" value="OW CONDUCTANCE MECHANOSENSITIVE CHANNEL"/>
    <property type="match status" value="1"/>
</dbReference>
<keyword evidence="3" id="KW-1003">Cell membrane</keyword>
<reference evidence="11" key="1">
    <citation type="submission" date="2024-05" db="EMBL/GenBank/DDBJ databases">
        <title>Alkalihalobacillus sp. strain MEB203 novel alkaliphilic bacterium from Lonar Lake, India.</title>
        <authorList>
            <person name="Joshi A."/>
            <person name="Thite S."/>
            <person name="Mengade P."/>
        </authorList>
    </citation>
    <scope>NUCLEOTIDE SEQUENCE</scope>
    <source>
        <strain evidence="11">MEB 203</strain>
    </source>
</reference>
<dbReference type="Gene3D" id="2.30.30.60">
    <property type="match status" value="1"/>
</dbReference>
<dbReference type="SUPFAM" id="SSF82861">
    <property type="entry name" value="Mechanosensitive channel protein MscS (YggB), transmembrane region"/>
    <property type="match status" value="1"/>
</dbReference>
<accession>A0ABT5VD02</accession>
<dbReference type="PANTHER" id="PTHR43634:SF2">
    <property type="entry name" value="LOW CONDUCTANCE MECHANOSENSITIVE CHANNEL YNAI"/>
    <property type="match status" value="1"/>
</dbReference>
<dbReference type="RefSeq" id="WP_275117785.1">
    <property type="nucleotide sequence ID" value="NZ_JAOTPO010000003.1"/>
</dbReference>
<evidence type="ECO:0000259" key="9">
    <source>
        <dbReference type="Pfam" id="PF21082"/>
    </source>
</evidence>
<dbReference type="SUPFAM" id="SSF82689">
    <property type="entry name" value="Mechanosensitive channel protein MscS (YggB), C-terminal domain"/>
    <property type="match status" value="1"/>
</dbReference>
<organism evidence="11 12">
    <name type="scientific">Alkalihalobacterium chitinilyticum</name>
    <dbReference type="NCBI Taxonomy" id="2980103"/>
    <lineage>
        <taxon>Bacteria</taxon>
        <taxon>Bacillati</taxon>
        <taxon>Bacillota</taxon>
        <taxon>Bacilli</taxon>
        <taxon>Bacillales</taxon>
        <taxon>Bacillaceae</taxon>
        <taxon>Alkalihalobacterium</taxon>
    </lineage>
</organism>
<evidence type="ECO:0000256" key="4">
    <source>
        <dbReference type="ARBA" id="ARBA00022692"/>
    </source>
</evidence>
<keyword evidence="6 7" id="KW-0472">Membrane</keyword>
<dbReference type="Pfam" id="PF00924">
    <property type="entry name" value="MS_channel_2nd"/>
    <property type="match status" value="1"/>
</dbReference>
<dbReference type="InterPro" id="IPR006685">
    <property type="entry name" value="MscS_channel_2nd"/>
</dbReference>
<dbReference type="InterPro" id="IPR023408">
    <property type="entry name" value="MscS_beta-dom_sf"/>
</dbReference>
<evidence type="ECO:0000256" key="1">
    <source>
        <dbReference type="ARBA" id="ARBA00004651"/>
    </source>
</evidence>
<evidence type="ECO:0000256" key="5">
    <source>
        <dbReference type="ARBA" id="ARBA00022989"/>
    </source>
</evidence>
<comment type="caution">
    <text evidence="11">The sequence shown here is derived from an EMBL/GenBank/DDBJ whole genome shotgun (WGS) entry which is preliminary data.</text>
</comment>
<dbReference type="InterPro" id="IPR011066">
    <property type="entry name" value="MscS_channel_C_sf"/>
</dbReference>
<keyword evidence="4 7" id="KW-0812">Transmembrane</keyword>
<dbReference type="Gene3D" id="1.10.287.1260">
    <property type="match status" value="1"/>
</dbReference>
<gene>
    <name evidence="11" type="ORF">N7Z68_07230</name>
</gene>
<proteinExistence type="inferred from homology"/>
<dbReference type="Pfam" id="PF21088">
    <property type="entry name" value="MS_channel_1st"/>
    <property type="match status" value="1"/>
</dbReference>
<feature type="domain" description="Mechanosensitive ion channel MscS" evidence="8">
    <location>
        <begin position="182"/>
        <end position="247"/>
    </location>
</feature>
<comment type="similarity">
    <text evidence="2">Belongs to the MscS (TC 1.A.23) family.</text>
</comment>
<dbReference type="InterPro" id="IPR045042">
    <property type="entry name" value="YnaI-like"/>
</dbReference>
<evidence type="ECO:0000259" key="10">
    <source>
        <dbReference type="Pfam" id="PF21088"/>
    </source>
</evidence>
<name>A0ABT5VD02_9BACI</name>
<dbReference type="SUPFAM" id="SSF50182">
    <property type="entry name" value="Sm-like ribonucleoproteins"/>
    <property type="match status" value="1"/>
</dbReference>
<dbReference type="InterPro" id="IPR011014">
    <property type="entry name" value="MscS_channel_TM-2"/>
</dbReference>